<reference evidence="2 3" key="1">
    <citation type="submission" date="2023-09" db="EMBL/GenBank/DDBJ databases">
        <title>Genomes of two closely related lineages of the louse Polyplax serrata with different host specificities.</title>
        <authorList>
            <person name="Martinu J."/>
            <person name="Tarabai H."/>
            <person name="Stefka J."/>
            <person name="Hypsa V."/>
        </authorList>
    </citation>
    <scope>NUCLEOTIDE SEQUENCE [LARGE SCALE GENOMIC DNA]</scope>
    <source>
        <strain evidence="2">98ZLc_SE</strain>
    </source>
</reference>
<evidence type="ECO:0000313" key="2">
    <source>
        <dbReference type="EMBL" id="KAK6627746.1"/>
    </source>
</evidence>
<organism evidence="2 3">
    <name type="scientific">Polyplax serrata</name>
    <name type="common">Common mouse louse</name>
    <dbReference type="NCBI Taxonomy" id="468196"/>
    <lineage>
        <taxon>Eukaryota</taxon>
        <taxon>Metazoa</taxon>
        <taxon>Ecdysozoa</taxon>
        <taxon>Arthropoda</taxon>
        <taxon>Hexapoda</taxon>
        <taxon>Insecta</taxon>
        <taxon>Pterygota</taxon>
        <taxon>Neoptera</taxon>
        <taxon>Paraneoptera</taxon>
        <taxon>Psocodea</taxon>
        <taxon>Troctomorpha</taxon>
        <taxon>Phthiraptera</taxon>
        <taxon>Anoplura</taxon>
        <taxon>Polyplacidae</taxon>
        <taxon>Polyplax</taxon>
    </lineage>
</organism>
<dbReference type="SMART" id="SM00666">
    <property type="entry name" value="PB1"/>
    <property type="match status" value="1"/>
</dbReference>
<dbReference type="InterPro" id="IPR034877">
    <property type="entry name" value="PB1_aPKC"/>
</dbReference>
<gene>
    <name evidence="2" type="ORF">RUM44_010225</name>
</gene>
<evidence type="ECO:0000259" key="1">
    <source>
        <dbReference type="PROSITE" id="PS51745"/>
    </source>
</evidence>
<dbReference type="InterPro" id="IPR000270">
    <property type="entry name" value="PB1_dom"/>
</dbReference>
<proteinExistence type="predicted"/>
<protein>
    <recommendedName>
        <fullName evidence="1">PB1 domain-containing protein</fullName>
    </recommendedName>
</protein>
<sequence length="102" mass="11992">MPTQMSSEAEISEIRVKTAYNGEKMITYINQEITFEKLCDEMRDICKFSADQLFTMKWIDDEGDPCTLSNQIELDEAIRLYELNKESELLVHGKSFRDSFYM</sequence>
<name>A0ABR1AUY8_POLSC</name>
<dbReference type="CDD" id="cd06404">
    <property type="entry name" value="PB1_aPKC"/>
    <property type="match status" value="1"/>
</dbReference>
<dbReference type="InterPro" id="IPR053793">
    <property type="entry name" value="PB1-like"/>
</dbReference>
<feature type="domain" description="PB1" evidence="1">
    <location>
        <begin position="13"/>
        <end position="94"/>
    </location>
</feature>
<dbReference type="Gene3D" id="3.10.20.90">
    <property type="entry name" value="Phosphatidylinositol 3-kinase Catalytic Subunit, Chain A, domain 1"/>
    <property type="match status" value="1"/>
</dbReference>
<dbReference type="Pfam" id="PF00564">
    <property type="entry name" value="PB1"/>
    <property type="match status" value="1"/>
</dbReference>
<evidence type="ECO:0000313" key="3">
    <source>
        <dbReference type="Proteomes" id="UP001359485"/>
    </source>
</evidence>
<dbReference type="Proteomes" id="UP001359485">
    <property type="component" value="Unassembled WGS sequence"/>
</dbReference>
<dbReference type="SUPFAM" id="SSF54277">
    <property type="entry name" value="CAD &amp; PB1 domains"/>
    <property type="match status" value="1"/>
</dbReference>
<dbReference type="EMBL" id="JAWJWF010000045">
    <property type="protein sequence ID" value="KAK6627746.1"/>
    <property type="molecule type" value="Genomic_DNA"/>
</dbReference>
<comment type="caution">
    <text evidence="2">The sequence shown here is derived from an EMBL/GenBank/DDBJ whole genome shotgun (WGS) entry which is preliminary data.</text>
</comment>
<accession>A0ABR1AUY8</accession>
<dbReference type="PROSITE" id="PS51745">
    <property type="entry name" value="PB1"/>
    <property type="match status" value="1"/>
</dbReference>
<keyword evidence="3" id="KW-1185">Reference proteome</keyword>